<organism evidence="1 2">
    <name type="scientific">Scardovia inopinata F0304</name>
    <dbReference type="NCBI Taxonomy" id="641146"/>
    <lineage>
        <taxon>Bacteria</taxon>
        <taxon>Bacillati</taxon>
        <taxon>Actinomycetota</taxon>
        <taxon>Actinomycetes</taxon>
        <taxon>Bifidobacteriales</taxon>
        <taxon>Bifidobacteriaceae</taxon>
        <taxon>Scardovia</taxon>
    </lineage>
</organism>
<gene>
    <name evidence="1" type="ORF">HMPREF9020_00693</name>
</gene>
<accession>W5IJ79</accession>
<keyword evidence="2" id="KW-1185">Reference proteome</keyword>
<reference evidence="1 2" key="1">
    <citation type="submission" date="2012-01" db="EMBL/GenBank/DDBJ databases">
        <title>The Genome Sequence of Scardovia inopinata F0304.</title>
        <authorList>
            <consortium name="The Broad Institute Genome Sequencing Platform"/>
            <person name="Ward D."/>
            <person name="Earl A."/>
            <person name="Feldgarden M."/>
            <person name="Gevers D."/>
            <person name="Young S."/>
            <person name="Zeng Q."/>
            <person name="Koehrsen M."/>
            <person name="Alvarado L."/>
            <person name="Berlin A.M."/>
            <person name="Borenstein D."/>
            <person name="Chapman S.B."/>
            <person name="Chen Z."/>
            <person name="Engels R."/>
            <person name="Freedman E."/>
            <person name="Gellesch M."/>
            <person name="Goldberg J."/>
            <person name="Griggs A."/>
            <person name="Gujja S."/>
            <person name="Heilman E.R."/>
            <person name="Heiman D.I."/>
            <person name="Hepburn T.A."/>
            <person name="Howarth C."/>
            <person name="Jen D."/>
            <person name="Larson L."/>
            <person name="Mehta T."/>
            <person name="Park D."/>
            <person name="Pearson M."/>
            <person name="Richards J."/>
            <person name="Roberts A."/>
            <person name="Saif S."/>
            <person name="Shea T.D."/>
            <person name="Shenoy N."/>
            <person name="Sisk P."/>
            <person name="Stolte C."/>
            <person name="Sykes S.N."/>
            <person name="Walk T."/>
            <person name="White J."/>
            <person name="Yandava C."/>
            <person name="Izard J."/>
            <person name="Baranova O.V."/>
            <person name="Blanton J.M."/>
            <person name="Tanner A.C."/>
            <person name="Dewhirst F."/>
            <person name="Haas B."/>
            <person name="Nusbaum C."/>
            <person name="Birren B."/>
        </authorList>
    </citation>
    <scope>NUCLEOTIDE SEQUENCE [LARGE SCALE GENOMIC DNA]</scope>
    <source>
        <strain evidence="1 2">F0304</strain>
    </source>
</reference>
<name>W5IJ79_SCAIO</name>
<sequence>MGWKNDFRMDYTALFHIVMRNAVPLVCELLTAAVSDGGNGAPALASLDNFDAAMVDGHKQKSFRRQA</sequence>
<dbReference type="EMBL" id="ADCX01000003">
    <property type="protein sequence ID" value="EFG27060.1"/>
    <property type="molecule type" value="Genomic_DNA"/>
</dbReference>
<evidence type="ECO:0000313" key="2">
    <source>
        <dbReference type="Proteomes" id="UP000005777"/>
    </source>
</evidence>
<comment type="caution">
    <text evidence="1">The sequence shown here is derived from an EMBL/GenBank/DDBJ whole genome shotgun (WGS) entry which is preliminary data.</text>
</comment>
<dbReference type="HOGENOM" id="CLU_2809984_0_0_11"/>
<protein>
    <submittedName>
        <fullName evidence="1">Uncharacterized protein</fullName>
    </submittedName>
</protein>
<dbReference type="Proteomes" id="UP000005777">
    <property type="component" value="Unassembled WGS sequence"/>
</dbReference>
<proteinExistence type="predicted"/>
<evidence type="ECO:0000313" key="1">
    <source>
        <dbReference type="EMBL" id="EFG27060.1"/>
    </source>
</evidence>
<dbReference type="AlphaFoldDB" id="W5IJ79"/>